<organism evidence="2 3">
    <name type="scientific">Gopherus evgoodei</name>
    <name type="common">Goodes thornscrub tortoise</name>
    <dbReference type="NCBI Taxonomy" id="1825980"/>
    <lineage>
        <taxon>Eukaryota</taxon>
        <taxon>Metazoa</taxon>
        <taxon>Chordata</taxon>
        <taxon>Craniata</taxon>
        <taxon>Vertebrata</taxon>
        <taxon>Euteleostomi</taxon>
        <taxon>Archelosauria</taxon>
        <taxon>Testudinata</taxon>
        <taxon>Testudines</taxon>
        <taxon>Cryptodira</taxon>
        <taxon>Durocryptodira</taxon>
        <taxon>Testudinoidea</taxon>
        <taxon>Testudinidae</taxon>
        <taxon>Gopherus</taxon>
    </lineage>
</organism>
<dbReference type="PANTHER" id="PTHR14776">
    <property type="entry name" value="CADHERIN-LIKE AND PC-ESTERASE DOMAIN-CONTAINING PROTEIN 1"/>
    <property type="match status" value="1"/>
</dbReference>
<keyword evidence="1" id="KW-1133">Transmembrane helix</keyword>
<name>A0A8C4YQN7_9SAUR</name>
<dbReference type="PANTHER" id="PTHR14776:SF1">
    <property type="entry name" value="CADHERIN-LIKE AND PC-ESTERASE DOMAIN-CONTAINING PROTEIN 1"/>
    <property type="match status" value="1"/>
</dbReference>
<keyword evidence="3" id="KW-1185">Reference proteome</keyword>
<reference evidence="2" key="1">
    <citation type="submission" date="2025-08" db="UniProtKB">
        <authorList>
            <consortium name="Ensembl"/>
        </authorList>
    </citation>
    <scope>IDENTIFICATION</scope>
</reference>
<feature type="transmembrane region" description="Helical" evidence="1">
    <location>
        <begin position="17"/>
        <end position="33"/>
    </location>
</feature>
<sequence>MVCGQIPACRRLCRPRPFLLVLVVGIYLFYQILPPIRTKRFFLAVDNGSSPNKLAETQQERYKEVSSRNTHCFLPSSNSQTVNKVSQPNECYFGSHTRRAILYVPPSCGKKELQLYQRILAQYGYTVTVLEDRKLIVGLGHEHHYQGKLSSWDLLICLSSSKTDDTDCFPIDDFHQLELFQKLFAPAKLWEQKCRPNLTHNFKNFTQSIIAGTKLYSEK</sequence>
<dbReference type="Proteomes" id="UP000694390">
    <property type="component" value="Unassembled WGS sequence"/>
</dbReference>
<dbReference type="GeneTree" id="ENSGT00390000015216"/>
<dbReference type="Ensembl" id="ENSGEVT00005030520.1">
    <property type="protein sequence ID" value="ENSGEVP00005029042.1"/>
    <property type="gene ID" value="ENSGEVG00005020382.1"/>
</dbReference>
<reference evidence="2" key="2">
    <citation type="submission" date="2025-09" db="UniProtKB">
        <authorList>
            <consortium name="Ensembl"/>
        </authorList>
    </citation>
    <scope>IDENTIFICATION</scope>
</reference>
<evidence type="ECO:0000313" key="2">
    <source>
        <dbReference type="Ensembl" id="ENSGEVP00005029042.1"/>
    </source>
</evidence>
<evidence type="ECO:0000256" key="1">
    <source>
        <dbReference type="SAM" id="Phobius"/>
    </source>
</evidence>
<evidence type="ECO:0000313" key="3">
    <source>
        <dbReference type="Proteomes" id="UP000694390"/>
    </source>
</evidence>
<protein>
    <submittedName>
        <fullName evidence="2">Uncharacterized protein</fullName>
    </submittedName>
</protein>
<keyword evidence="1" id="KW-0472">Membrane</keyword>
<proteinExistence type="predicted"/>
<dbReference type="OrthoDB" id="1932925at2759"/>
<dbReference type="AlphaFoldDB" id="A0A8C4YQN7"/>
<accession>A0A8C4YQN7</accession>
<keyword evidence="1" id="KW-0812">Transmembrane</keyword>